<organism evidence="2 3">
    <name type="scientific">Streptohalobacillus salinus</name>
    <dbReference type="NCBI Taxonomy" id="621096"/>
    <lineage>
        <taxon>Bacteria</taxon>
        <taxon>Bacillati</taxon>
        <taxon>Bacillota</taxon>
        <taxon>Bacilli</taxon>
        <taxon>Bacillales</taxon>
        <taxon>Bacillaceae</taxon>
        <taxon>Streptohalobacillus</taxon>
    </lineage>
</organism>
<feature type="transmembrane region" description="Helical" evidence="1">
    <location>
        <begin position="394"/>
        <end position="419"/>
    </location>
</feature>
<dbReference type="EMBL" id="QJJR01000007">
    <property type="protein sequence ID" value="PXW90896.1"/>
    <property type="molecule type" value="Genomic_DNA"/>
</dbReference>
<feature type="transmembrane region" description="Helical" evidence="1">
    <location>
        <begin position="301"/>
        <end position="320"/>
    </location>
</feature>
<evidence type="ECO:0000256" key="1">
    <source>
        <dbReference type="SAM" id="Phobius"/>
    </source>
</evidence>
<accession>A0A2V3WBI7</accession>
<comment type="caution">
    <text evidence="2">The sequence shown here is derived from an EMBL/GenBank/DDBJ whole genome shotgun (WGS) entry which is preliminary data.</text>
</comment>
<feature type="transmembrane region" description="Helical" evidence="1">
    <location>
        <begin position="88"/>
        <end position="107"/>
    </location>
</feature>
<reference evidence="2 3" key="1">
    <citation type="submission" date="2018-05" db="EMBL/GenBank/DDBJ databases">
        <title>Genomic Encyclopedia of Type Strains, Phase IV (KMG-IV): sequencing the most valuable type-strain genomes for metagenomic binning, comparative biology and taxonomic classification.</title>
        <authorList>
            <person name="Goeker M."/>
        </authorList>
    </citation>
    <scope>NUCLEOTIDE SEQUENCE [LARGE SCALE GENOMIC DNA]</scope>
    <source>
        <strain evidence="2 3">DSM 22440</strain>
    </source>
</reference>
<feature type="transmembrane region" description="Helical" evidence="1">
    <location>
        <begin position="348"/>
        <end position="368"/>
    </location>
</feature>
<dbReference type="AlphaFoldDB" id="A0A2V3WBI7"/>
<feature type="transmembrane region" description="Helical" evidence="1">
    <location>
        <begin position="466"/>
        <end position="487"/>
    </location>
</feature>
<feature type="transmembrane region" description="Helical" evidence="1">
    <location>
        <begin position="200"/>
        <end position="221"/>
    </location>
</feature>
<feature type="transmembrane region" description="Helical" evidence="1">
    <location>
        <begin position="167"/>
        <end position="188"/>
    </location>
</feature>
<keyword evidence="1" id="KW-0812">Transmembrane</keyword>
<feature type="transmembrane region" description="Helical" evidence="1">
    <location>
        <begin position="439"/>
        <end position="457"/>
    </location>
</feature>
<feature type="transmembrane region" description="Helical" evidence="1">
    <location>
        <begin position="25"/>
        <end position="47"/>
    </location>
</feature>
<feature type="transmembrane region" description="Helical" evidence="1">
    <location>
        <begin position="128"/>
        <end position="155"/>
    </location>
</feature>
<dbReference type="Proteomes" id="UP000247922">
    <property type="component" value="Unassembled WGS sequence"/>
</dbReference>
<keyword evidence="1" id="KW-0472">Membrane</keyword>
<gene>
    <name evidence="2" type="ORF">DES38_10727</name>
</gene>
<proteinExistence type="predicted"/>
<sequence length="536" mass="59135">MMRKQSFYQANKLIRFYLKRERVKLPVWIINIVAVTLAVALAFSGLYQSKEERQMMAETMENPAMKALIGRGFGLDNYTNGAMLSHQMLLMTMVVVAIMSILLVIRLTRADEENNQLEMLLALPIGRLSPSFATVVILVVSNLILGLITAFGLALFNIDSIDLIGSLAYGTALFAVGIFFGAVTLLTAQLSNNQRGAMMLAYLVLGVSYIIRAVGDAGDNILSVLSPLGLLLETQAYVNNYFWPSLVILALSDVIIVISLSLRARRDLGSGLLPDRAGKAEASNLLKTLPGLALNLQKVPLWSWAVGMVLIGLSYGSVLGDLEGFLTENEAIMQIIGNTETYSITEQFISILMKIMAIISTIPALMVFHRIKTEERFGRLDHLLARPISRLKVFITYVSLGFITSIVMLVLGIVSLAGIGVSVIDVSISFMTLVKAQLVYLPAIWLVLSVMVMIYGLKGKWEGFSWFYLLFSFITIYLGDLLELPTVVMRLSPFNHIPELPVDSFQLLPLILVSGLALIFYSVGALGFMKRDIREN</sequence>
<keyword evidence="1" id="KW-1133">Transmembrane helix</keyword>
<protein>
    <submittedName>
        <fullName evidence="2">ABC-2 type transport system permease protein</fullName>
    </submittedName>
</protein>
<evidence type="ECO:0000313" key="2">
    <source>
        <dbReference type="EMBL" id="PXW90896.1"/>
    </source>
</evidence>
<feature type="transmembrane region" description="Helical" evidence="1">
    <location>
        <begin position="507"/>
        <end position="529"/>
    </location>
</feature>
<name>A0A2V3WBI7_9BACI</name>
<keyword evidence="3" id="KW-1185">Reference proteome</keyword>
<evidence type="ECO:0000313" key="3">
    <source>
        <dbReference type="Proteomes" id="UP000247922"/>
    </source>
</evidence>
<feature type="transmembrane region" description="Helical" evidence="1">
    <location>
        <begin position="241"/>
        <end position="262"/>
    </location>
</feature>
<dbReference type="RefSeq" id="WP_245881984.1">
    <property type="nucleotide sequence ID" value="NZ_QJJR01000007.1"/>
</dbReference>